<evidence type="ECO:0000256" key="2">
    <source>
        <dbReference type="SAM" id="SignalP"/>
    </source>
</evidence>
<dbReference type="PANTHER" id="PTHR30203:SF24">
    <property type="entry name" value="BLR4935 PROTEIN"/>
    <property type="match status" value="1"/>
</dbReference>
<sequence>MFSLRTAPWGAVCVLLVASASASTPPPPALQAAVREWWARSPQVEAASAALRAAQARATAAAQPVYNPTLQLEGENADVDRRTAGVSLALDLSGKRRARMSESDADVRAKAAAYALQRRDVAADGLKAWAGANFAREQSELGRRRVAVMARFDTLAADRLRVGDISTSERDLAALALGEAQIQQASLAQQEATSLAALEGLGANLSQPLPALPRDLPPGTDDLAPMAVADRPELVQAQAEQDRAEAGVVVAQRARRPDPTLSFTGGQVRSGPRNDRVTGISVSMPLPIRDTGRAGVVAAQADADVAFATRRAASLRSEASLKQAQATYAALRAATASFRQSRASAFDERAHTLEKLWQAGEIGTSDYLVQLKQSLDTALAAVALESQTWQAWFDYLAAAGRLTEWIDGPAKDVSP</sequence>
<dbReference type="InterPro" id="IPR010131">
    <property type="entry name" value="MdtP/NodT-like"/>
</dbReference>
<dbReference type="GO" id="GO:0015562">
    <property type="term" value="F:efflux transmembrane transporter activity"/>
    <property type="evidence" value="ECO:0007669"/>
    <property type="project" value="InterPro"/>
</dbReference>
<organism evidence="3 4">
    <name type="scientific">Luteibacter pinisoli</name>
    <dbReference type="NCBI Taxonomy" id="2589080"/>
    <lineage>
        <taxon>Bacteria</taxon>
        <taxon>Pseudomonadati</taxon>
        <taxon>Pseudomonadota</taxon>
        <taxon>Gammaproteobacteria</taxon>
        <taxon>Lysobacterales</taxon>
        <taxon>Rhodanobacteraceae</taxon>
        <taxon>Luteibacter</taxon>
    </lineage>
</organism>
<feature type="region of interest" description="Disordered" evidence="1">
    <location>
        <begin position="258"/>
        <end position="280"/>
    </location>
</feature>
<name>A0A4Y5Z2B5_9GAMM</name>
<feature type="chain" id="PRO_5021356370" evidence="2">
    <location>
        <begin position="23"/>
        <end position="415"/>
    </location>
</feature>
<evidence type="ECO:0000313" key="3">
    <source>
        <dbReference type="EMBL" id="QDE39452.1"/>
    </source>
</evidence>
<dbReference type="Gene3D" id="1.20.1600.10">
    <property type="entry name" value="Outer membrane efflux proteins (OEP)"/>
    <property type="match status" value="1"/>
</dbReference>
<accession>A0A4Y5Z2B5</accession>
<dbReference type="OrthoDB" id="5801460at2"/>
<dbReference type="EMBL" id="CP041046">
    <property type="protein sequence ID" value="QDE39452.1"/>
    <property type="molecule type" value="Genomic_DNA"/>
</dbReference>
<dbReference type="Proteomes" id="UP000316093">
    <property type="component" value="Chromosome"/>
</dbReference>
<dbReference type="SUPFAM" id="SSF56954">
    <property type="entry name" value="Outer membrane efflux proteins (OEP)"/>
    <property type="match status" value="1"/>
</dbReference>
<reference evidence="3 4" key="1">
    <citation type="submission" date="2019-06" db="EMBL/GenBank/DDBJ databases">
        <title>A complete genome sequence for Luteibacter pinisoli MAH-14.</title>
        <authorList>
            <person name="Baltrus D.A."/>
        </authorList>
    </citation>
    <scope>NUCLEOTIDE SEQUENCE [LARGE SCALE GENOMIC DNA]</scope>
    <source>
        <strain evidence="3 4">MAH-14</strain>
    </source>
</reference>
<keyword evidence="4" id="KW-1185">Reference proteome</keyword>
<protein>
    <submittedName>
        <fullName evidence="3">TolC family protein</fullName>
    </submittedName>
</protein>
<evidence type="ECO:0000313" key="4">
    <source>
        <dbReference type="Proteomes" id="UP000316093"/>
    </source>
</evidence>
<proteinExistence type="predicted"/>
<dbReference type="PANTHER" id="PTHR30203">
    <property type="entry name" value="OUTER MEMBRANE CATION EFFLUX PROTEIN"/>
    <property type="match status" value="1"/>
</dbReference>
<keyword evidence="2" id="KW-0732">Signal</keyword>
<evidence type="ECO:0000256" key="1">
    <source>
        <dbReference type="SAM" id="MobiDB-lite"/>
    </source>
</evidence>
<feature type="signal peptide" evidence="2">
    <location>
        <begin position="1"/>
        <end position="22"/>
    </location>
</feature>
<dbReference type="KEGG" id="lpy:FIV34_09675"/>
<dbReference type="AlphaFoldDB" id="A0A4Y5Z2B5"/>
<dbReference type="RefSeq" id="WP_139982052.1">
    <property type="nucleotide sequence ID" value="NZ_CP041046.1"/>
</dbReference>
<gene>
    <name evidence="3" type="ORF">FIV34_09675</name>
</gene>